<dbReference type="GO" id="GO:0005759">
    <property type="term" value="C:mitochondrial matrix"/>
    <property type="evidence" value="ECO:0007669"/>
    <property type="project" value="TreeGrafter"/>
</dbReference>
<evidence type="ECO:0000256" key="3">
    <source>
        <dbReference type="ARBA" id="ARBA00005024"/>
    </source>
</evidence>
<dbReference type="Gene3D" id="3.90.1150.10">
    <property type="entry name" value="Aspartate Aminotransferase, domain 1"/>
    <property type="match status" value="1"/>
</dbReference>
<dbReference type="Pfam" id="PF00202">
    <property type="entry name" value="Aminotran_3"/>
    <property type="match status" value="1"/>
</dbReference>
<dbReference type="AlphaFoldDB" id="A0A5N6TSK9"/>
<dbReference type="CDD" id="cd00610">
    <property type="entry name" value="OAT_like"/>
    <property type="match status" value="1"/>
</dbReference>
<dbReference type="GO" id="GO:0042802">
    <property type="term" value="F:identical protein binding"/>
    <property type="evidence" value="ECO:0007669"/>
    <property type="project" value="TreeGrafter"/>
</dbReference>
<keyword evidence="9 10" id="KW-0663">Pyridoxal phosphate</keyword>
<comment type="similarity">
    <text evidence="4 10">Belongs to the class-III pyridoxal-phosphate-dependent aminotransferase family.</text>
</comment>
<evidence type="ECO:0000313" key="12">
    <source>
        <dbReference type="Proteomes" id="UP000325780"/>
    </source>
</evidence>
<dbReference type="InterPro" id="IPR015422">
    <property type="entry name" value="PyrdxlP-dep_Trfase_small"/>
</dbReference>
<organism evidence="11 12">
    <name type="scientific">Aspergillus avenaceus</name>
    <dbReference type="NCBI Taxonomy" id="36643"/>
    <lineage>
        <taxon>Eukaryota</taxon>
        <taxon>Fungi</taxon>
        <taxon>Dikarya</taxon>
        <taxon>Ascomycota</taxon>
        <taxon>Pezizomycotina</taxon>
        <taxon>Eurotiomycetes</taxon>
        <taxon>Eurotiomycetidae</taxon>
        <taxon>Eurotiales</taxon>
        <taxon>Aspergillaceae</taxon>
        <taxon>Aspergillus</taxon>
        <taxon>Aspergillus subgen. Circumdati</taxon>
    </lineage>
</organism>
<evidence type="ECO:0000256" key="1">
    <source>
        <dbReference type="ARBA" id="ARBA00001933"/>
    </source>
</evidence>
<dbReference type="EC" id="2.6.1.11" evidence="5"/>
<evidence type="ECO:0000256" key="2">
    <source>
        <dbReference type="ARBA" id="ARBA00004173"/>
    </source>
</evidence>
<dbReference type="FunFam" id="3.40.640.10:FF:000004">
    <property type="entry name" value="Acetylornithine aminotransferase"/>
    <property type="match status" value="1"/>
</dbReference>
<protein>
    <recommendedName>
        <fullName evidence="5">acetylornithine transaminase</fullName>
        <ecNumber evidence="5">2.6.1.11</ecNumber>
    </recommendedName>
</protein>
<comment type="pathway">
    <text evidence="3">Amino-acid biosynthesis; L-arginine biosynthesis; N(2)-acetyl-L-ornithine from L-glutamate: step 4/4.</text>
</comment>
<dbReference type="PANTHER" id="PTHR11986:SF79">
    <property type="entry name" value="ACETYLORNITHINE AMINOTRANSFERASE, MITOCHONDRIAL"/>
    <property type="match status" value="1"/>
</dbReference>
<keyword evidence="12" id="KW-1185">Reference proteome</keyword>
<keyword evidence="6" id="KW-0032">Aminotransferase</keyword>
<comment type="subcellular location">
    <subcellularLocation>
        <location evidence="2">Mitochondrion</location>
    </subcellularLocation>
</comment>
<dbReference type="InterPro" id="IPR005814">
    <property type="entry name" value="Aminotrans_3"/>
</dbReference>
<dbReference type="InterPro" id="IPR004636">
    <property type="entry name" value="AcOrn/SuccOrn_fam"/>
</dbReference>
<dbReference type="PANTHER" id="PTHR11986">
    <property type="entry name" value="AMINOTRANSFERASE CLASS III"/>
    <property type="match status" value="1"/>
</dbReference>
<evidence type="ECO:0000256" key="4">
    <source>
        <dbReference type="ARBA" id="ARBA00008954"/>
    </source>
</evidence>
<keyword evidence="7" id="KW-0028">Amino-acid biosynthesis</keyword>
<dbReference type="InterPro" id="IPR050103">
    <property type="entry name" value="Class-III_PLP-dep_AT"/>
</dbReference>
<evidence type="ECO:0000256" key="7">
    <source>
        <dbReference type="ARBA" id="ARBA00022605"/>
    </source>
</evidence>
<dbReference type="InterPro" id="IPR015424">
    <property type="entry name" value="PyrdxlP-dep_Trfase"/>
</dbReference>
<evidence type="ECO:0000256" key="10">
    <source>
        <dbReference type="RuleBase" id="RU003560"/>
    </source>
</evidence>
<sequence length="479" mass="51396">MSFVRVASRRLPIAKKLVPAFESPLQRRFASVAANAPQNVNTQAKEASLPNPDPTTDSATIAFVNERAPYMVPTYVRPAPMMVKGQGCYLWDMENRRYLDLTAGIAVNSLGHCDTEIAQIIAEQAETLIHASNLYHNAWTGALSKLLISKTRESGAMRDASQVFISNSGTEANEAAIKFARKVGRSLDPSGAKHEFISFHNSFHGRTMGALSATPNPKYQTPFSPMIPGFKYGNYNDVEQLQTLITDKTCGVIVEPIQGEGGVNVATPEFLAALRKRCDEVGAILIFDEIQCGLSRTGTFWAHAHPTLAPASGEAAHPDILTSAKALGNGVPIGATIVSGKTVAEHIKAGDHGTTFGGNPLVCRVAHNIVERLSASELQNAVEIKSAELISGLRALQEKYPGVISEIRGRGLILGAQLSKEHAAKASDLITAARERGMLIITAGDGCLRFVPPLTITEEQIKTALKILEQALDTVVTKA</sequence>
<accession>A0A5N6TSK9</accession>
<dbReference type="NCBIfam" id="TIGR00707">
    <property type="entry name" value="argD"/>
    <property type="match status" value="1"/>
</dbReference>
<dbReference type="Gene3D" id="3.40.640.10">
    <property type="entry name" value="Type I PLP-dependent aspartate aminotransferase-like (Major domain)"/>
    <property type="match status" value="1"/>
</dbReference>
<evidence type="ECO:0000256" key="5">
    <source>
        <dbReference type="ARBA" id="ARBA00012919"/>
    </source>
</evidence>
<evidence type="ECO:0000256" key="8">
    <source>
        <dbReference type="ARBA" id="ARBA00022679"/>
    </source>
</evidence>
<dbReference type="SUPFAM" id="SSF53383">
    <property type="entry name" value="PLP-dependent transferases"/>
    <property type="match status" value="1"/>
</dbReference>
<dbReference type="OrthoDB" id="5419315at2759"/>
<evidence type="ECO:0000256" key="6">
    <source>
        <dbReference type="ARBA" id="ARBA00022576"/>
    </source>
</evidence>
<dbReference type="HAMAP" id="MF_01107">
    <property type="entry name" value="ArgD_aminotrans_3"/>
    <property type="match status" value="1"/>
</dbReference>
<evidence type="ECO:0000313" key="11">
    <source>
        <dbReference type="EMBL" id="KAE8149342.1"/>
    </source>
</evidence>
<proteinExistence type="inferred from homology"/>
<dbReference type="GO" id="GO:0006526">
    <property type="term" value="P:L-arginine biosynthetic process"/>
    <property type="evidence" value="ECO:0007669"/>
    <property type="project" value="UniProtKB-UniPathway"/>
</dbReference>
<gene>
    <name evidence="11" type="ORF">BDV25DRAFT_3712</name>
</gene>
<dbReference type="GO" id="GO:0030170">
    <property type="term" value="F:pyridoxal phosphate binding"/>
    <property type="evidence" value="ECO:0007669"/>
    <property type="project" value="InterPro"/>
</dbReference>
<dbReference type="Proteomes" id="UP000325780">
    <property type="component" value="Unassembled WGS sequence"/>
</dbReference>
<dbReference type="NCBIfam" id="NF002325">
    <property type="entry name" value="PRK01278.1"/>
    <property type="match status" value="1"/>
</dbReference>
<dbReference type="PIRSF" id="PIRSF000521">
    <property type="entry name" value="Transaminase_4ab_Lys_Orn"/>
    <property type="match status" value="1"/>
</dbReference>
<comment type="cofactor">
    <cofactor evidence="1">
        <name>pyridoxal 5'-phosphate</name>
        <dbReference type="ChEBI" id="CHEBI:597326"/>
    </cofactor>
</comment>
<keyword evidence="8 11" id="KW-0808">Transferase</keyword>
<evidence type="ECO:0000256" key="9">
    <source>
        <dbReference type="ARBA" id="ARBA00022898"/>
    </source>
</evidence>
<name>A0A5N6TSK9_ASPAV</name>
<dbReference type="GO" id="GO:0003992">
    <property type="term" value="F:N2-acetyl-L-ornithine:2-oxoglutarate 5-aminotransferase activity"/>
    <property type="evidence" value="ECO:0007669"/>
    <property type="project" value="UniProtKB-EC"/>
</dbReference>
<dbReference type="UniPathway" id="UPA00068">
    <property type="reaction ID" value="UER00109"/>
</dbReference>
<reference evidence="11 12" key="1">
    <citation type="submission" date="2019-04" db="EMBL/GenBank/DDBJ databases">
        <title>Friends and foes A comparative genomics study of 23 Aspergillus species from section Flavi.</title>
        <authorList>
            <consortium name="DOE Joint Genome Institute"/>
            <person name="Kjaerbolling I."/>
            <person name="Vesth T."/>
            <person name="Frisvad J.C."/>
            <person name="Nybo J.L."/>
            <person name="Theobald S."/>
            <person name="Kildgaard S."/>
            <person name="Isbrandt T."/>
            <person name="Kuo A."/>
            <person name="Sato A."/>
            <person name="Lyhne E.K."/>
            <person name="Kogle M.E."/>
            <person name="Wiebenga A."/>
            <person name="Kun R.S."/>
            <person name="Lubbers R.J."/>
            <person name="Makela M.R."/>
            <person name="Barry K."/>
            <person name="Chovatia M."/>
            <person name="Clum A."/>
            <person name="Daum C."/>
            <person name="Haridas S."/>
            <person name="He G."/>
            <person name="LaButti K."/>
            <person name="Lipzen A."/>
            <person name="Mondo S."/>
            <person name="Riley R."/>
            <person name="Salamov A."/>
            <person name="Simmons B.A."/>
            <person name="Magnuson J.K."/>
            <person name="Henrissat B."/>
            <person name="Mortensen U.H."/>
            <person name="Larsen T.O."/>
            <person name="Devries R.P."/>
            <person name="Grigoriev I.V."/>
            <person name="Machida M."/>
            <person name="Baker S.E."/>
            <person name="Andersen M.R."/>
        </authorList>
    </citation>
    <scope>NUCLEOTIDE SEQUENCE [LARGE SCALE GENOMIC DNA]</scope>
    <source>
        <strain evidence="11 12">IBT 18842</strain>
    </source>
</reference>
<dbReference type="EMBL" id="ML742126">
    <property type="protein sequence ID" value="KAE8149342.1"/>
    <property type="molecule type" value="Genomic_DNA"/>
</dbReference>
<dbReference type="InterPro" id="IPR015421">
    <property type="entry name" value="PyrdxlP-dep_Trfase_major"/>
</dbReference>